<dbReference type="EMBL" id="QFNY01000292">
    <property type="protein sequence ID" value="PZO98410.1"/>
    <property type="molecule type" value="Genomic_DNA"/>
</dbReference>
<keyword evidence="5 7" id="KW-0472">Membrane</keyword>
<feature type="transmembrane region" description="Helical" evidence="7">
    <location>
        <begin position="221"/>
        <end position="241"/>
    </location>
</feature>
<evidence type="ECO:0000256" key="7">
    <source>
        <dbReference type="SAM" id="Phobius"/>
    </source>
</evidence>
<dbReference type="InterPro" id="IPR001626">
    <property type="entry name" value="ABC_TroCD"/>
</dbReference>
<dbReference type="Proteomes" id="UP000249451">
    <property type="component" value="Unassembled WGS sequence"/>
</dbReference>
<name>A0A2W5AUY0_9CORY</name>
<dbReference type="PANTHER" id="PTHR30477">
    <property type="entry name" value="ABC-TRANSPORTER METAL-BINDING PROTEIN"/>
    <property type="match status" value="1"/>
</dbReference>
<evidence type="ECO:0000313" key="9">
    <source>
        <dbReference type="Proteomes" id="UP000249451"/>
    </source>
</evidence>
<evidence type="ECO:0000313" key="8">
    <source>
        <dbReference type="EMBL" id="PZO98410.1"/>
    </source>
</evidence>
<accession>A0A2W5AUY0</accession>
<dbReference type="SUPFAM" id="SSF81345">
    <property type="entry name" value="ABC transporter involved in vitamin B12 uptake, BtuC"/>
    <property type="match status" value="1"/>
</dbReference>
<sequence length="272" mass="27637">MMLLLTAPYLQRALVFLLILSIAGAVVSVVVNLRRMEFTVEATVHSIFPGIVVGLALGGIAGILPGAALVGAVTVAVFVALNARQGGSSDAGTAVVLTSMYGLGVVISLRHGDTSGQLEALMFGRLLDLTAARLYPAAAFCILAALILAATWRYQVAVAFDPVAAAAHGIPVTAVTVAAHAAVAMVVVAASAAVGVLLVLSFLVIPGLAARLVARGPGSMCLIAAVLSTVAVLAGFLAMLSQTSHQLSPQAMVSLALTLTLIPALIMQRRVQ</sequence>
<dbReference type="GO" id="GO:0043190">
    <property type="term" value="C:ATP-binding cassette (ABC) transporter complex"/>
    <property type="evidence" value="ECO:0007669"/>
    <property type="project" value="InterPro"/>
</dbReference>
<keyword evidence="4 7" id="KW-1133">Transmembrane helix</keyword>
<dbReference type="Gene3D" id="1.10.3470.10">
    <property type="entry name" value="ABC transporter involved in vitamin B12 uptake, BtuC"/>
    <property type="match status" value="1"/>
</dbReference>
<dbReference type="GO" id="GO:0055085">
    <property type="term" value="P:transmembrane transport"/>
    <property type="evidence" value="ECO:0007669"/>
    <property type="project" value="InterPro"/>
</dbReference>
<dbReference type="InterPro" id="IPR037294">
    <property type="entry name" value="ABC_BtuC-like"/>
</dbReference>
<evidence type="ECO:0000256" key="1">
    <source>
        <dbReference type="ARBA" id="ARBA00004141"/>
    </source>
</evidence>
<evidence type="ECO:0000256" key="4">
    <source>
        <dbReference type="ARBA" id="ARBA00022989"/>
    </source>
</evidence>
<dbReference type="AlphaFoldDB" id="A0A2W5AUY0"/>
<dbReference type="Pfam" id="PF00950">
    <property type="entry name" value="ABC-3"/>
    <property type="match status" value="1"/>
</dbReference>
<evidence type="ECO:0000256" key="6">
    <source>
        <dbReference type="RuleBase" id="RU003943"/>
    </source>
</evidence>
<evidence type="ECO:0000256" key="5">
    <source>
        <dbReference type="ARBA" id="ARBA00023136"/>
    </source>
</evidence>
<feature type="transmembrane region" description="Helical" evidence="7">
    <location>
        <begin position="247"/>
        <end position="266"/>
    </location>
</feature>
<feature type="transmembrane region" description="Helical" evidence="7">
    <location>
        <begin position="189"/>
        <end position="209"/>
    </location>
</feature>
<feature type="transmembrane region" description="Helical" evidence="7">
    <location>
        <begin position="93"/>
        <end position="112"/>
    </location>
</feature>
<keyword evidence="6" id="KW-0813">Transport</keyword>
<gene>
    <name evidence="8" type="ORF">DI609_10780</name>
</gene>
<feature type="transmembrane region" description="Helical" evidence="7">
    <location>
        <begin position="12"/>
        <end position="31"/>
    </location>
</feature>
<comment type="caution">
    <text evidence="8">The sequence shown here is derived from an EMBL/GenBank/DDBJ whole genome shotgun (WGS) entry which is preliminary data.</text>
</comment>
<dbReference type="GO" id="GO:0010043">
    <property type="term" value="P:response to zinc ion"/>
    <property type="evidence" value="ECO:0007669"/>
    <property type="project" value="TreeGrafter"/>
</dbReference>
<comment type="similarity">
    <text evidence="2 6">Belongs to the ABC-3 integral membrane protein family.</text>
</comment>
<dbReference type="PANTHER" id="PTHR30477:SF13">
    <property type="entry name" value="IRON TRANSPORT SYSTEM MEMBRANE PROTEIN HI_0360-RELATED"/>
    <property type="match status" value="1"/>
</dbReference>
<organism evidence="8 9">
    <name type="scientific">Corynebacterium urealyticum</name>
    <dbReference type="NCBI Taxonomy" id="43771"/>
    <lineage>
        <taxon>Bacteria</taxon>
        <taxon>Bacillati</taxon>
        <taxon>Actinomycetota</taxon>
        <taxon>Actinomycetes</taxon>
        <taxon>Mycobacteriales</taxon>
        <taxon>Corynebacteriaceae</taxon>
        <taxon>Corynebacterium</taxon>
    </lineage>
</organism>
<feature type="transmembrane region" description="Helical" evidence="7">
    <location>
        <begin position="132"/>
        <end position="151"/>
    </location>
</feature>
<protein>
    <submittedName>
        <fullName evidence="8">Zinc ABC transporter permease</fullName>
    </submittedName>
</protein>
<comment type="subcellular location">
    <subcellularLocation>
        <location evidence="6">Cell membrane</location>
        <topology evidence="6">Multi-pass membrane protein</topology>
    </subcellularLocation>
    <subcellularLocation>
        <location evidence="1">Membrane</location>
        <topology evidence="1">Multi-pass membrane protein</topology>
    </subcellularLocation>
</comment>
<proteinExistence type="inferred from homology"/>
<feature type="transmembrane region" description="Helical" evidence="7">
    <location>
        <begin position="163"/>
        <end position="183"/>
    </location>
</feature>
<evidence type="ECO:0000256" key="2">
    <source>
        <dbReference type="ARBA" id="ARBA00008034"/>
    </source>
</evidence>
<reference evidence="8 9" key="1">
    <citation type="submission" date="2017-11" db="EMBL/GenBank/DDBJ databases">
        <title>Infants hospitalized years apart are colonized by the same room-sourced microbial strains.</title>
        <authorList>
            <person name="Brooks B."/>
            <person name="Olm M.R."/>
            <person name="Firek B.A."/>
            <person name="Baker R."/>
            <person name="Thomas B.C."/>
            <person name="Morowitz M.J."/>
            <person name="Banfield J.F."/>
        </authorList>
    </citation>
    <scope>NUCLEOTIDE SEQUENCE [LARGE SCALE GENOMIC DNA]</scope>
    <source>
        <strain evidence="8">S2_012_000_R3_87</strain>
    </source>
</reference>
<evidence type="ECO:0000256" key="3">
    <source>
        <dbReference type="ARBA" id="ARBA00022692"/>
    </source>
</evidence>
<keyword evidence="3 6" id="KW-0812">Transmembrane</keyword>
<feature type="transmembrane region" description="Helical" evidence="7">
    <location>
        <begin position="51"/>
        <end position="81"/>
    </location>
</feature>